<comment type="caution">
    <text evidence="3">The sequence shown here is derived from an EMBL/GenBank/DDBJ whole genome shotgun (WGS) entry which is preliminary data.</text>
</comment>
<keyword evidence="1" id="KW-1133">Transmembrane helix</keyword>
<gene>
    <name evidence="3" type="ORF">CPLU01_14926</name>
</gene>
<evidence type="ECO:0000313" key="3">
    <source>
        <dbReference type="EMBL" id="KAF6812290.1"/>
    </source>
</evidence>
<reference evidence="3" key="1">
    <citation type="journal article" date="2020" name="Phytopathology">
        <title>Genome Sequence Resources of Colletotrichum truncatum, C. plurivorum, C. musicola, and C. sojae: Four Species Pathogenic to Soybean (Glycine max).</title>
        <authorList>
            <person name="Rogerio F."/>
            <person name="Boufleur T.R."/>
            <person name="Ciampi-Guillardi M."/>
            <person name="Sukno S.A."/>
            <person name="Thon M.R."/>
            <person name="Massola Junior N.S."/>
            <person name="Baroncelli R."/>
        </authorList>
    </citation>
    <scope>NUCLEOTIDE SEQUENCE</scope>
    <source>
        <strain evidence="3">LFN00145</strain>
    </source>
</reference>
<organism evidence="3 4">
    <name type="scientific">Colletotrichum plurivorum</name>
    <dbReference type="NCBI Taxonomy" id="2175906"/>
    <lineage>
        <taxon>Eukaryota</taxon>
        <taxon>Fungi</taxon>
        <taxon>Dikarya</taxon>
        <taxon>Ascomycota</taxon>
        <taxon>Pezizomycotina</taxon>
        <taxon>Sordariomycetes</taxon>
        <taxon>Hypocreomycetidae</taxon>
        <taxon>Glomerellales</taxon>
        <taxon>Glomerellaceae</taxon>
        <taxon>Colletotrichum</taxon>
        <taxon>Colletotrichum orchidearum species complex</taxon>
    </lineage>
</organism>
<dbReference type="EMBL" id="WIGO01000439">
    <property type="protein sequence ID" value="KAF6812290.1"/>
    <property type="molecule type" value="Genomic_DNA"/>
</dbReference>
<keyword evidence="1" id="KW-0472">Membrane</keyword>
<feature type="transmembrane region" description="Helical" evidence="1">
    <location>
        <begin position="37"/>
        <end position="63"/>
    </location>
</feature>
<evidence type="ECO:0000256" key="1">
    <source>
        <dbReference type="SAM" id="Phobius"/>
    </source>
</evidence>
<dbReference type="InterPro" id="IPR021514">
    <property type="entry name" value="DUF3176"/>
</dbReference>
<dbReference type="PANTHER" id="PTHR35394:SF6">
    <property type="entry name" value="DUF3176 DOMAIN-CONTAINING PROTEIN"/>
    <property type="match status" value="1"/>
</dbReference>
<evidence type="ECO:0000313" key="4">
    <source>
        <dbReference type="Proteomes" id="UP000654918"/>
    </source>
</evidence>
<evidence type="ECO:0000256" key="2">
    <source>
        <dbReference type="SAM" id="SignalP"/>
    </source>
</evidence>
<protein>
    <submittedName>
        <fullName evidence="3">Uncharacterized protein</fullName>
    </submittedName>
</protein>
<keyword evidence="4" id="KW-1185">Reference proteome</keyword>
<keyword evidence="1" id="KW-0812">Transmembrane</keyword>
<feature type="transmembrane region" description="Helical" evidence="1">
    <location>
        <begin position="105"/>
        <end position="123"/>
    </location>
</feature>
<feature type="chain" id="PRO_5034906511" evidence="2">
    <location>
        <begin position="22"/>
        <end position="543"/>
    </location>
</feature>
<keyword evidence="2" id="KW-0732">Signal</keyword>
<sequence length="543" mass="60062">MWRSEFFALFISLSAFAATLAISGAFNEKLQPKLPTGINITTFISVCSAVIRAAMVFVLAEVIGQSKWCWMEKPRPLRHVDHFDQAGRGARGSLKFLFRVRKMKLFSASAFIIVVSHGIVPFSQQAIKTYACSTKISGIATVAYANWISWTDAGAEVARLVPELQAVALNGLLFGADFNSLSSLFHCTSGNCTFDLQPGIRTTHATVGFCSKCTDVTADISQTEVQDCNRTSYTFGRMQEFNLTWPPTAGNIFNIRSNMDNENPTSARTSILAFRAAGCPNGNTSRVEADERTCQQKAFNKGSRREYGRIGSDVDIVAINCTLSPCVQRYNAVVTSGILQESLVSEDPIDNMVVESDGNFMKFWGWNTMIEPCLVNGTWYDRSNMSKATNDASWVVWRNMGPNGTLSRVPHRAPRECVRTIGYPMVTAMQDYLAAMLSGNCTYHRSFVPDTGRGGFMRDWDTKGQIQISCKDKWWLEYLYQEGRMTLESIAGAHQGMATAVSNRVRANTKLLDGETSTIKGSVWTTAVCVDFVESNRGFGISD</sequence>
<dbReference type="Pfam" id="PF11374">
    <property type="entry name" value="DUF3176"/>
    <property type="match status" value="1"/>
</dbReference>
<dbReference type="PANTHER" id="PTHR35394">
    <property type="entry name" value="DUF3176 DOMAIN-CONTAINING PROTEIN"/>
    <property type="match status" value="1"/>
</dbReference>
<proteinExistence type="predicted"/>
<dbReference type="AlphaFoldDB" id="A0A8H6JFR9"/>
<dbReference type="Proteomes" id="UP000654918">
    <property type="component" value="Unassembled WGS sequence"/>
</dbReference>
<accession>A0A8H6JFR9</accession>
<feature type="signal peptide" evidence="2">
    <location>
        <begin position="1"/>
        <end position="21"/>
    </location>
</feature>
<name>A0A8H6JFR9_9PEZI</name>